<dbReference type="RefSeq" id="WP_039680742.1">
    <property type="nucleotide sequence ID" value="NZ_JWHR01000121.1"/>
</dbReference>
<evidence type="ECO:0000313" key="4">
    <source>
        <dbReference type="Proteomes" id="UP000031189"/>
    </source>
</evidence>
<keyword evidence="1" id="KW-0238">DNA-binding</keyword>
<evidence type="ECO:0000259" key="2">
    <source>
        <dbReference type="PROSITE" id="PS50943"/>
    </source>
</evidence>
<dbReference type="Proteomes" id="UP000031189">
    <property type="component" value="Unassembled WGS sequence"/>
</dbReference>
<dbReference type="OrthoDB" id="9805654at2"/>
<evidence type="ECO:0000313" key="3">
    <source>
        <dbReference type="EMBL" id="KHS56113.1"/>
    </source>
</evidence>
<dbReference type="AlphaFoldDB" id="A0A0B3VTH5"/>
<comment type="caution">
    <text evidence="3">The sequence shown here is derived from an EMBL/GenBank/DDBJ whole genome shotgun (WGS) entry which is preliminary data.</text>
</comment>
<dbReference type="SUPFAM" id="SSF47413">
    <property type="entry name" value="lambda repressor-like DNA-binding domains"/>
    <property type="match status" value="2"/>
</dbReference>
<organism evidence="3 4">
    <name type="scientific">Terrisporobacter othiniensis</name>
    <dbReference type="NCBI Taxonomy" id="1577792"/>
    <lineage>
        <taxon>Bacteria</taxon>
        <taxon>Bacillati</taxon>
        <taxon>Bacillota</taxon>
        <taxon>Clostridia</taxon>
        <taxon>Peptostreptococcales</taxon>
        <taxon>Peptostreptococcaceae</taxon>
        <taxon>Terrisporobacter</taxon>
    </lineage>
</organism>
<keyword evidence="4" id="KW-1185">Reference proteome</keyword>
<accession>A0A0B3VTH5</accession>
<evidence type="ECO:0000256" key="1">
    <source>
        <dbReference type="ARBA" id="ARBA00023125"/>
    </source>
</evidence>
<feature type="domain" description="HTH cro/C1-type" evidence="2">
    <location>
        <begin position="23"/>
        <end position="75"/>
    </location>
</feature>
<sequence length="145" mass="17138">MFSFNFYETLYKCSSDKTFGDRLKNERLKKGLSQYDLSNLTNITRAALSEYELNNIIPTKKTILKIGSVLDIDYICNEGYSKLIISNFNEKLKLWRLKNNFSITKASTYFNTDRSTYYKWEKGIFNISKDKYYHNKNLIDSILDL</sequence>
<dbReference type="Gene3D" id="1.10.260.40">
    <property type="entry name" value="lambda repressor-like DNA-binding domains"/>
    <property type="match status" value="1"/>
</dbReference>
<dbReference type="PANTHER" id="PTHR46558">
    <property type="entry name" value="TRACRIPTIONAL REGULATORY PROTEIN-RELATED-RELATED"/>
    <property type="match status" value="1"/>
</dbReference>
<gene>
    <name evidence="3" type="ORF">QX51_15175</name>
</gene>
<protein>
    <recommendedName>
        <fullName evidence="2">HTH cro/C1-type domain-containing protein</fullName>
    </recommendedName>
</protein>
<dbReference type="PROSITE" id="PS50943">
    <property type="entry name" value="HTH_CROC1"/>
    <property type="match status" value="2"/>
</dbReference>
<proteinExistence type="predicted"/>
<dbReference type="GO" id="GO:0003677">
    <property type="term" value="F:DNA binding"/>
    <property type="evidence" value="ECO:0007669"/>
    <property type="project" value="UniProtKB-KW"/>
</dbReference>
<dbReference type="CDD" id="cd00093">
    <property type="entry name" value="HTH_XRE"/>
    <property type="match status" value="2"/>
</dbReference>
<dbReference type="InterPro" id="IPR010982">
    <property type="entry name" value="Lambda_DNA-bd_dom_sf"/>
</dbReference>
<name>A0A0B3VTH5_9FIRM</name>
<dbReference type="Pfam" id="PF01381">
    <property type="entry name" value="HTH_3"/>
    <property type="match status" value="1"/>
</dbReference>
<dbReference type="PANTHER" id="PTHR46558:SF11">
    <property type="entry name" value="HTH-TYPE TRANSCRIPTIONAL REGULATOR XRE"/>
    <property type="match status" value="1"/>
</dbReference>
<dbReference type="EMBL" id="JWHR01000121">
    <property type="protein sequence ID" value="KHS56113.1"/>
    <property type="molecule type" value="Genomic_DNA"/>
</dbReference>
<reference evidence="3 4" key="1">
    <citation type="submission" date="2014-12" db="EMBL/GenBank/DDBJ databases">
        <title>Draft genome sequence of Terrisporobacter sp. 08-306576, isolated from the blood culture of a bacteremia patient.</title>
        <authorList>
            <person name="Lund L.C."/>
            <person name="Sydenham T.V."/>
            <person name="Hogh S.V."/>
            <person name="Skov M.N."/>
            <person name="Kemp M."/>
            <person name="Justesen U.S."/>
        </authorList>
    </citation>
    <scope>NUCLEOTIDE SEQUENCE [LARGE SCALE GENOMIC DNA]</scope>
    <source>
        <strain evidence="3 4">08-306576</strain>
    </source>
</reference>
<dbReference type="SMART" id="SM00530">
    <property type="entry name" value="HTH_XRE"/>
    <property type="match status" value="2"/>
</dbReference>
<dbReference type="InterPro" id="IPR001387">
    <property type="entry name" value="Cro/C1-type_HTH"/>
</dbReference>
<feature type="domain" description="HTH cro/C1-type" evidence="2">
    <location>
        <begin position="92"/>
        <end position="131"/>
    </location>
</feature>